<evidence type="ECO:0000256" key="1">
    <source>
        <dbReference type="SAM" id="Phobius"/>
    </source>
</evidence>
<dbReference type="GeneID" id="97140868"/>
<dbReference type="Proteomes" id="UP000826616">
    <property type="component" value="Chromosome"/>
</dbReference>
<keyword evidence="1" id="KW-0812">Transmembrane</keyword>
<name>A0ABX8YDY0_ANETH</name>
<feature type="transmembrane region" description="Helical" evidence="1">
    <location>
        <begin position="9"/>
        <end position="26"/>
    </location>
</feature>
<dbReference type="RefSeq" id="WP_057899445.1">
    <property type="nucleotide sequence ID" value="NZ_CP080764.1"/>
</dbReference>
<keyword evidence="1" id="KW-0472">Membrane</keyword>
<proteinExistence type="predicted"/>
<evidence type="ECO:0000313" key="3">
    <source>
        <dbReference type="Proteomes" id="UP000826616"/>
    </source>
</evidence>
<gene>
    <name evidence="2" type="ORF">K3F53_05755</name>
</gene>
<evidence type="ECO:0000313" key="2">
    <source>
        <dbReference type="EMBL" id="QYY43716.1"/>
    </source>
</evidence>
<organism evidence="2 3">
    <name type="scientific">Aneurinibacillus thermoaerophilus</name>
    <dbReference type="NCBI Taxonomy" id="143495"/>
    <lineage>
        <taxon>Bacteria</taxon>
        <taxon>Bacillati</taxon>
        <taxon>Bacillota</taxon>
        <taxon>Bacilli</taxon>
        <taxon>Bacillales</taxon>
        <taxon>Paenibacillaceae</taxon>
        <taxon>Aneurinibacillus group</taxon>
        <taxon>Aneurinibacillus</taxon>
    </lineage>
</organism>
<dbReference type="EMBL" id="CP080764">
    <property type="protein sequence ID" value="QYY43716.1"/>
    <property type="molecule type" value="Genomic_DNA"/>
</dbReference>
<reference evidence="2 3" key="1">
    <citation type="submission" date="2021-08" db="EMBL/GenBank/DDBJ databases">
        <title>Complete genome sequence of the strain Aneurinibacillus thermoaerophilus CCM 8960.</title>
        <authorList>
            <person name="Musilova J."/>
            <person name="Kourilova X."/>
            <person name="Pernicova I."/>
            <person name="Bezdicek M."/>
            <person name="Lengerova M."/>
            <person name="Obruca S."/>
            <person name="Sedlar K."/>
        </authorList>
    </citation>
    <scope>NUCLEOTIDE SEQUENCE [LARGE SCALE GENOMIC DNA]</scope>
    <source>
        <strain evidence="2 3">CCM 8960</strain>
    </source>
</reference>
<sequence>MKKKIGKYLILYMFILTVFYLGFMKYQQHVAASYLTEFQALHGEEVIEQISTIYKDILEYQARYKLTPQVSAQLAQNLLVTGKKLKDVDQKLKQKYPHRHVDFSYLYQDLFLVVKQLQDKANDTKLGIMVVHAVEGLGNVKVQIYSCKK</sequence>
<keyword evidence="3" id="KW-1185">Reference proteome</keyword>
<accession>A0ABX8YDY0</accession>
<protein>
    <submittedName>
        <fullName evidence="2">Uncharacterized protein</fullName>
    </submittedName>
</protein>
<keyword evidence="1" id="KW-1133">Transmembrane helix</keyword>